<keyword evidence="2" id="KW-1185">Reference proteome</keyword>
<evidence type="ECO:0000313" key="1">
    <source>
        <dbReference type="EMBL" id="TGY79052.1"/>
    </source>
</evidence>
<reference evidence="1" key="1">
    <citation type="submission" date="2019-04" db="EMBL/GenBank/DDBJ databases">
        <title>Microbes associate with the intestines of laboratory mice.</title>
        <authorList>
            <person name="Navarre W."/>
            <person name="Wong E."/>
            <person name="Huang K."/>
            <person name="Tropini C."/>
            <person name="Ng K."/>
            <person name="Yu B."/>
        </authorList>
    </citation>
    <scope>NUCLEOTIDE SEQUENCE</scope>
    <source>
        <strain evidence="1">NM04_E33</strain>
    </source>
</reference>
<name>A0AC61RHR4_9BACT</name>
<dbReference type="EMBL" id="SRYB01000009">
    <property type="protein sequence ID" value="TGY79052.1"/>
    <property type="molecule type" value="Genomic_DNA"/>
</dbReference>
<dbReference type="Proteomes" id="UP000306319">
    <property type="component" value="Unassembled WGS sequence"/>
</dbReference>
<sequence length="277" mass="33238">MNDNLLIETKEIGNHRIKIYYDAWGQSPITNSDMAARYLFEYNDCYHHILHEECNWKDWFLENRHSLEDALRYMAANVVKQKDIINYYKKGEIDGLRFIYDRHEREWKLQTWEEWLGGWHTRYEIEPFDLKKYDVRPELVECLSKDDLISLIQDCAKDFVIKEWSTTGYSQGDLVKGIAYMSKERYDKMVGDTGKPWKEHADYLIDLEVKEIGMWMWGDVKGYVLEKKVPFTKVYDDDDREDEEDVEWEEVGSCWGFFMETEELIDEVISEYSLKSA</sequence>
<accession>A0AC61RHR4</accession>
<evidence type="ECO:0000313" key="2">
    <source>
        <dbReference type="Proteomes" id="UP000306319"/>
    </source>
</evidence>
<organism evidence="1 2">
    <name type="scientific">Lepagella muris</name>
    <dbReference type="NCBI Taxonomy" id="3032870"/>
    <lineage>
        <taxon>Bacteria</taxon>
        <taxon>Pseudomonadati</taxon>
        <taxon>Bacteroidota</taxon>
        <taxon>Bacteroidia</taxon>
        <taxon>Bacteroidales</taxon>
        <taxon>Muribaculaceae</taxon>
        <taxon>Lepagella</taxon>
    </lineage>
</organism>
<comment type="caution">
    <text evidence="1">The sequence shown here is derived from an EMBL/GenBank/DDBJ whole genome shotgun (WGS) entry which is preliminary data.</text>
</comment>
<proteinExistence type="predicted"/>
<protein>
    <submittedName>
        <fullName evidence="1">Uncharacterized protein</fullName>
    </submittedName>
</protein>
<gene>
    <name evidence="1" type="ORF">E5331_08285</name>
</gene>